<reference evidence="2" key="1">
    <citation type="submission" date="2022-11" db="EMBL/GenBank/DDBJ databases">
        <authorList>
            <person name="Petersen C."/>
        </authorList>
    </citation>
    <scope>NUCLEOTIDE SEQUENCE</scope>
    <source>
        <strain evidence="2">IBT 26290</strain>
    </source>
</reference>
<keyword evidence="3" id="KW-1185">Reference proteome</keyword>
<dbReference type="GeneID" id="81424505"/>
<accession>A0A9W9I441</accession>
<dbReference type="RefSeq" id="XP_056544071.1">
    <property type="nucleotide sequence ID" value="XM_056685329.1"/>
</dbReference>
<reference evidence="2" key="2">
    <citation type="journal article" date="2023" name="IMA Fungus">
        <title>Comparative genomic study of the Penicillium genus elucidates a diverse pangenome and 15 lateral gene transfer events.</title>
        <authorList>
            <person name="Petersen C."/>
            <person name="Sorensen T."/>
            <person name="Nielsen M.R."/>
            <person name="Sondergaard T.E."/>
            <person name="Sorensen J.L."/>
            <person name="Fitzpatrick D.A."/>
            <person name="Frisvad J.C."/>
            <person name="Nielsen K.L."/>
        </authorList>
    </citation>
    <scope>NUCLEOTIDE SEQUENCE</scope>
    <source>
        <strain evidence="2">IBT 26290</strain>
    </source>
</reference>
<name>A0A9W9I441_9EURO</name>
<feature type="compositionally biased region" description="Basic residues" evidence="1">
    <location>
        <begin position="25"/>
        <end position="40"/>
    </location>
</feature>
<dbReference type="AlphaFoldDB" id="A0A9W9I441"/>
<comment type="caution">
    <text evidence="2">The sequence shown here is derived from an EMBL/GenBank/DDBJ whole genome shotgun (WGS) entry which is preliminary data.</text>
</comment>
<dbReference type="Proteomes" id="UP001149163">
    <property type="component" value="Unassembled WGS sequence"/>
</dbReference>
<feature type="region of interest" description="Disordered" evidence="1">
    <location>
        <begin position="1"/>
        <end position="130"/>
    </location>
</feature>
<evidence type="ECO:0000256" key="1">
    <source>
        <dbReference type="SAM" id="MobiDB-lite"/>
    </source>
</evidence>
<feature type="region of interest" description="Disordered" evidence="1">
    <location>
        <begin position="161"/>
        <end position="182"/>
    </location>
</feature>
<protein>
    <submittedName>
        <fullName evidence="2">Uncharacterized protein</fullName>
    </submittedName>
</protein>
<sequence length="182" mass="20192">MSSLQKEINELASGPKTTNTPKLLKSYRRRFSYRRGRLHKLTSEGELYAKSDVPPDESTDGDQDENPNDDMTDAVIGGVQSDQALLSVDMPTARNVPLSRTPSTGAEMEEGENTRRKVKRQHGRIPEAPTLRQLLRHKQEAVILEFPQPCADQSEVLAIGTLEGDRRDSSEEDSGSEGCDII</sequence>
<evidence type="ECO:0000313" key="3">
    <source>
        <dbReference type="Proteomes" id="UP001149163"/>
    </source>
</evidence>
<evidence type="ECO:0000313" key="2">
    <source>
        <dbReference type="EMBL" id="KAJ5167610.1"/>
    </source>
</evidence>
<feature type="compositionally biased region" description="Acidic residues" evidence="1">
    <location>
        <begin position="54"/>
        <end position="72"/>
    </location>
</feature>
<proteinExistence type="predicted"/>
<gene>
    <name evidence="2" type="ORF">N7482_003204</name>
</gene>
<dbReference type="EMBL" id="JAPQKN010000002">
    <property type="protein sequence ID" value="KAJ5167610.1"/>
    <property type="molecule type" value="Genomic_DNA"/>
</dbReference>
<organism evidence="2 3">
    <name type="scientific">Penicillium canariense</name>
    <dbReference type="NCBI Taxonomy" id="189055"/>
    <lineage>
        <taxon>Eukaryota</taxon>
        <taxon>Fungi</taxon>
        <taxon>Dikarya</taxon>
        <taxon>Ascomycota</taxon>
        <taxon>Pezizomycotina</taxon>
        <taxon>Eurotiomycetes</taxon>
        <taxon>Eurotiomycetidae</taxon>
        <taxon>Eurotiales</taxon>
        <taxon>Aspergillaceae</taxon>
        <taxon>Penicillium</taxon>
    </lineage>
</organism>